<evidence type="ECO:0000313" key="3">
    <source>
        <dbReference type="Proteomes" id="UP000230423"/>
    </source>
</evidence>
<dbReference type="EMBL" id="KZ353384">
    <property type="protein sequence ID" value="PIO61565.1"/>
    <property type="molecule type" value="Genomic_DNA"/>
</dbReference>
<name>A0A2G9TUG9_TELCI</name>
<organism evidence="2 3">
    <name type="scientific">Teladorsagia circumcincta</name>
    <name type="common">Brown stomach worm</name>
    <name type="synonym">Ostertagia circumcincta</name>
    <dbReference type="NCBI Taxonomy" id="45464"/>
    <lineage>
        <taxon>Eukaryota</taxon>
        <taxon>Metazoa</taxon>
        <taxon>Ecdysozoa</taxon>
        <taxon>Nematoda</taxon>
        <taxon>Chromadorea</taxon>
        <taxon>Rhabditida</taxon>
        <taxon>Rhabditina</taxon>
        <taxon>Rhabditomorpha</taxon>
        <taxon>Strongyloidea</taxon>
        <taxon>Trichostrongylidae</taxon>
        <taxon>Teladorsagia</taxon>
    </lineage>
</organism>
<dbReference type="AlphaFoldDB" id="A0A2G9TUG9"/>
<evidence type="ECO:0000256" key="1">
    <source>
        <dbReference type="SAM" id="SignalP"/>
    </source>
</evidence>
<accession>A0A2G9TUG9</accession>
<keyword evidence="3" id="KW-1185">Reference proteome</keyword>
<feature type="signal peptide" evidence="1">
    <location>
        <begin position="1"/>
        <end position="18"/>
    </location>
</feature>
<proteinExistence type="predicted"/>
<protein>
    <submittedName>
        <fullName evidence="2">Uncharacterized protein</fullName>
    </submittedName>
</protein>
<sequence>MLSFALIMPVVLSATVRSFTGLGQYVNNNENDATITNSDSPNNNLYTGSHTVLLILPNSILGAANIRSIQNSTLRDRDVDDLALVLMPRPDDAVTMCPSCE</sequence>
<evidence type="ECO:0000313" key="2">
    <source>
        <dbReference type="EMBL" id="PIO61565.1"/>
    </source>
</evidence>
<feature type="non-terminal residue" evidence="2">
    <location>
        <position position="101"/>
    </location>
</feature>
<keyword evidence="1" id="KW-0732">Signal</keyword>
<feature type="chain" id="PRO_5013863303" evidence="1">
    <location>
        <begin position="19"/>
        <end position="101"/>
    </location>
</feature>
<reference evidence="2 3" key="1">
    <citation type="submission" date="2015-09" db="EMBL/GenBank/DDBJ databases">
        <title>Draft genome of the parasitic nematode Teladorsagia circumcincta isolate WARC Sus (inbred).</title>
        <authorList>
            <person name="Mitreva M."/>
        </authorList>
    </citation>
    <scope>NUCLEOTIDE SEQUENCE [LARGE SCALE GENOMIC DNA]</scope>
    <source>
        <strain evidence="2 3">S</strain>
    </source>
</reference>
<dbReference type="Proteomes" id="UP000230423">
    <property type="component" value="Unassembled WGS sequence"/>
</dbReference>
<gene>
    <name evidence="2" type="ORF">TELCIR_16907</name>
</gene>